<evidence type="ECO:0000256" key="1">
    <source>
        <dbReference type="SAM" id="MobiDB-lite"/>
    </source>
</evidence>
<dbReference type="CDD" id="cd06170">
    <property type="entry name" value="LuxR_C_like"/>
    <property type="match status" value="1"/>
</dbReference>
<gene>
    <name evidence="3" type="ORF">OCOJLMKI_4947</name>
</gene>
<feature type="domain" description="HTH luxR-type" evidence="2">
    <location>
        <begin position="293"/>
        <end position="358"/>
    </location>
</feature>
<name>A0ABQ4S5F3_9HYPH</name>
<sequence length="386" mass="42867">MKADREFSQLVGRIYDCALDNSIWPSVLGEITEAMNGLMGDLTVVDPVNKTGYLAARHNWPDDVARLATENFHINPNAAFILTMPLMEPKCSSRDLDIAAFHRSRYWRLCFAGRGYYDYLVTAISRERSRFAGWGILGSERRGPFTDEDLELAALLSPHIRRSTEISGLLEHRRIAAGTLRSALDALAAPTFIIDPGGEIGFVNAAARMELERGVLFRQRRNRLFGATPDAAALLADLKANPQRGRDVLLAAPDGCGFHVTWAFVDQAGEVLGRQILVVLRELEPELQTPICAAARLYKLTVAETQVLAQVLECQGLSEVADLLGVARSTVKTHLDAIYRKTDTRRRSELVRRVLALTSSLRTPSEPGRQQLPTDRLHAAEKRRAD</sequence>
<dbReference type="InterPro" id="IPR036388">
    <property type="entry name" value="WH-like_DNA-bd_sf"/>
</dbReference>
<dbReference type="EMBL" id="BPQP01000100">
    <property type="protein sequence ID" value="GJD97714.1"/>
    <property type="molecule type" value="Genomic_DNA"/>
</dbReference>
<protein>
    <recommendedName>
        <fullName evidence="2">HTH luxR-type domain-containing protein</fullName>
    </recommendedName>
</protein>
<feature type="region of interest" description="Disordered" evidence="1">
    <location>
        <begin position="362"/>
        <end position="386"/>
    </location>
</feature>
<keyword evidence="4" id="KW-1185">Reference proteome</keyword>
<evidence type="ECO:0000259" key="2">
    <source>
        <dbReference type="PROSITE" id="PS50043"/>
    </source>
</evidence>
<reference evidence="3" key="2">
    <citation type="submission" date="2021-08" db="EMBL/GenBank/DDBJ databases">
        <authorList>
            <person name="Tani A."/>
            <person name="Ola A."/>
            <person name="Ogura Y."/>
            <person name="Katsura K."/>
            <person name="Hayashi T."/>
        </authorList>
    </citation>
    <scope>NUCLEOTIDE SEQUENCE</scope>
    <source>
        <strain evidence="3">DSM 19015</strain>
    </source>
</reference>
<dbReference type="InterPro" id="IPR000792">
    <property type="entry name" value="Tscrpt_reg_LuxR_C"/>
</dbReference>
<dbReference type="PROSITE" id="PS50043">
    <property type="entry name" value="HTH_LUXR_2"/>
    <property type="match status" value="1"/>
</dbReference>
<reference evidence="3" key="1">
    <citation type="journal article" date="2021" name="Front. Microbiol.">
        <title>Comprehensive Comparative Genomics and Phenotyping of Methylobacterium Species.</title>
        <authorList>
            <person name="Alessa O."/>
            <person name="Ogura Y."/>
            <person name="Fujitani Y."/>
            <person name="Takami H."/>
            <person name="Hayashi T."/>
            <person name="Sahin N."/>
            <person name="Tani A."/>
        </authorList>
    </citation>
    <scope>NUCLEOTIDE SEQUENCE</scope>
    <source>
        <strain evidence="3">DSM 19015</strain>
    </source>
</reference>
<dbReference type="Gene3D" id="1.10.10.10">
    <property type="entry name" value="Winged helix-like DNA-binding domain superfamily/Winged helix DNA-binding domain"/>
    <property type="match status" value="1"/>
</dbReference>
<organism evidence="3 4">
    <name type="scientific">Methylobacterium iners</name>
    <dbReference type="NCBI Taxonomy" id="418707"/>
    <lineage>
        <taxon>Bacteria</taxon>
        <taxon>Pseudomonadati</taxon>
        <taxon>Pseudomonadota</taxon>
        <taxon>Alphaproteobacteria</taxon>
        <taxon>Hyphomicrobiales</taxon>
        <taxon>Methylobacteriaceae</taxon>
        <taxon>Methylobacterium</taxon>
    </lineage>
</organism>
<feature type="compositionally biased region" description="Basic and acidic residues" evidence="1">
    <location>
        <begin position="375"/>
        <end position="386"/>
    </location>
</feature>
<dbReference type="SUPFAM" id="SSF46894">
    <property type="entry name" value="C-terminal effector domain of the bipartite response regulators"/>
    <property type="match status" value="1"/>
</dbReference>
<proteinExistence type="predicted"/>
<dbReference type="SMART" id="SM00421">
    <property type="entry name" value="HTH_LUXR"/>
    <property type="match status" value="1"/>
</dbReference>
<evidence type="ECO:0000313" key="3">
    <source>
        <dbReference type="EMBL" id="GJD97714.1"/>
    </source>
</evidence>
<comment type="caution">
    <text evidence="3">The sequence shown here is derived from an EMBL/GenBank/DDBJ whole genome shotgun (WGS) entry which is preliminary data.</text>
</comment>
<dbReference type="RefSeq" id="WP_238246765.1">
    <property type="nucleotide sequence ID" value="NZ_BPQP01000100.1"/>
</dbReference>
<dbReference type="InterPro" id="IPR016032">
    <property type="entry name" value="Sig_transdc_resp-reg_C-effctor"/>
</dbReference>
<evidence type="ECO:0000313" key="4">
    <source>
        <dbReference type="Proteomes" id="UP001055125"/>
    </source>
</evidence>
<dbReference type="Pfam" id="PF00196">
    <property type="entry name" value="GerE"/>
    <property type="match status" value="1"/>
</dbReference>
<accession>A0ABQ4S5F3</accession>
<dbReference type="Proteomes" id="UP001055125">
    <property type="component" value="Unassembled WGS sequence"/>
</dbReference>